<dbReference type="AlphaFoldDB" id="A0AAW2EDI4"/>
<dbReference type="Proteomes" id="UP001430953">
    <property type="component" value="Unassembled WGS sequence"/>
</dbReference>
<organism evidence="1 2">
    <name type="scientific">Cardiocondyla obscurior</name>
    <dbReference type="NCBI Taxonomy" id="286306"/>
    <lineage>
        <taxon>Eukaryota</taxon>
        <taxon>Metazoa</taxon>
        <taxon>Ecdysozoa</taxon>
        <taxon>Arthropoda</taxon>
        <taxon>Hexapoda</taxon>
        <taxon>Insecta</taxon>
        <taxon>Pterygota</taxon>
        <taxon>Neoptera</taxon>
        <taxon>Endopterygota</taxon>
        <taxon>Hymenoptera</taxon>
        <taxon>Apocrita</taxon>
        <taxon>Aculeata</taxon>
        <taxon>Formicoidea</taxon>
        <taxon>Formicidae</taxon>
        <taxon>Myrmicinae</taxon>
        <taxon>Cardiocondyla</taxon>
    </lineage>
</organism>
<gene>
    <name evidence="1" type="ORF">PUN28_019121</name>
</gene>
<name>A0AAW2EDI4_9HYME</name>
<accession>A0AAW2EDI4</accession>
<protein>
    <submittedName>
        <fullName evidence="1">Uncharacterized protein</fullName>
    </submittedName>
</protein>
<comment type="caution">
    <text evidence="1">The sequence shown here is derived from an EMBL/GenBank/DDBJ whole genome shotgun (WGS) entry which is preliminary data.</text>
</comment>
<keyword evidence="2" id="KW-1185">Reference proteome</keyword>
<evidence type="ECO:0000313" key="2">
    <source>
        <dbReference type="Proteomes" id="UP001430953"/>
    </source>
</evidence>
<proteinExistence type="predicted"/>
<reference evidence="1 2" key="1">
    <citation type="submission" date="2023-03" db="EMBL/GenBank/DDBJ databases">
        <title>High recombination rates correlate with genetic variation in Cardiocondyla obscurior ants.</title>
        <authorList>
            <person name="Errbii M."/>
        </authorList>
    </citation>
    <scope>NUCLEOTIDE SEQUENCE [LARGE SCALE GENOMIC DNA]</scope>
    <source>
        <strain evidence="1">Alpha-2009</strain>
        <tissue evidence="1">Whole body</tissue>
    </source>
</reference>
<evidence type="ECO:0000313" key="1">
    <source>
        <dbReference type="EMBL" id="KAL0101769.1"/>
    </source>
</evidence>
<sequence length="126" mass="14913">MFNFACCNEGPVWLGRIKKETEVSTVSIIDRSQCIIVIAITFSHSHYIDRFFIFNNNYVPKQVLAKDIREKIYLKAKGFGFLPWDINLNSLIALCWTWRCNEAKFPRYAISLKRRSVFQRYVNTCY</sequence>
<dbReference type="EMBL" id="JADYXP020000024">
    <property type="protein sequence ID" value="KAL0101769.1"/>
    <property type="molecule type" value="Genomic_DNA"/>
</dbReference>